<comment type="caution">
    <text evidence="1">The sequence shown here is derived from an EMBL/GenBank/DDBJ whole genome shotgun (WGS) entry which is preliminary data.</text>
</comment>
<protein>
    <submittedName>
        <fullName evidence="1">Uncharacterized protein</fullName>
    </submittedName>
</protein>
<sequence length="53" mass="5537">MLVASPLGPVRALLRHVGGGGDVSLHDGEDLVNVAAELNWRTPAEAFDTVLSI</sequence>
<name>A0ABS4TXN1_9PSEU</name>
<dbReference type="Proteomes" id="UP001519332">
    <property type="component" value="Unassembled WGS sequence"/>
</dbReference>
<accession>A0ABS4TXN1</accession>
<keyword evidence="2" id="KW-1185">Reference proteome</keyword>
<evidence type="ECO:0000313" key="2">
    <source>
        <dbReference type="Proteomes" id="UP001519332"/>
    </source>
</evidence>
<reference evidence="1 2" key="1">
    <citation type="submission" date="2021-03" db="EMBL/GenBank/DDBJ databases">
        <title>Sequencing the genomes of 1000 actinobacteria strains.</title>
        <authorList>
            <person name="Klenk H.-P."/>
        </authorList>
    </citation>
    <scope>NUCLEOTIDE SEQUENCE [LARGE SCALE GENOMIC DNA]</scope>
    <source>
        <strain evidence="1 2">DSM 46670</strain>
    </source>
</reference>
<evidence type="ECO:0000313" key="1">
    <source>
        <dbReference type="EMBL" id="MBP2329163.1"/>
    </source>
</evidence>
<organism evidence="1 2">
    <name type="scientific">Kibdelosporangium banguiense</name>
    <dbReference type="NCBI Taxonomy" id="1365924"/>
    <lineage>
        <taxon>Bacteria</taxon>
        <taxon>Bacillati</taxon>
        <taxon>Actinomycetota</taxon>
        <taxon>Actinomycetes</taxon>
        <taxon>Pseudonocardiales</taxon>
        <taxon>Pseudonocardiaceae</taxon>
        <taxon>Kibdelosporangium</taxon>
    </lineage>
</organism>
<dbReference type="EMBL" id="JAGINW010000001">
    <property type="protein sequence ID" value="MBP2329163.1"/>
    <property type="molecule type" value="Genomic_DNA"/>
</dbReference>
<gene>
    <name evidence="1" type="ORF">JOF56_009548</name>
</gene>
<proteinExistence type="predicted"/>